<keyword evidence="1" id="KW-0732">Signal</keyword>
<reference evidence="3" key="1">
    <citation type="submission" date="2023-07" db="EMBL/GenBank/DDBJ databases">
        <title>Dyadobacter sp. nov 'subterranea' isolated from contaminted grondwater.</title>
        <authorList>
            <person name="Szabo I."/>
            <person name="Al-Omari J."/>
            <person name="Szerdahelyi S.G."/>
            <person name="Rado J."/>
        </authorList>
    </citation>
    <scope>NUCLEOTIDE SEQUENCE [LARGE SCALE GENOMIC DNA]</scope>
    <source>
        <strain evidence="3">UP-52</strain>
    </source>
</reference>
<dbReference type="InterPro" id="IPR010634">
    <property type="entry name" value="DUF1223"/>
</dbReference>
<dbReference type="PANTHER" id="PTHR36057:SF1">
    <property type="entry name" value="LIPOPROTEIN LIPID ATTACHMENT SITE-LIKE PROTEIN, PUTATIVE (DUF1223)-RELATED"/>
    <property type="match status" value="1"/>
</dbReference>
<evidence type="ECO:0000256" key="1">
    <source>
        <dbReference type="SAM" id="SignalP"/>
    </source>
</evidence>
<dbReference type="Proteomes" id="UP000634134">
    <property type="component" value="Unassembled WGS sequence"/>
</dbReference>
<protein>
    <submittedName>
        <fullName evidence="2">DUF1223 domain-containing protein</fullName>
    </submittedName>
</protein>
<gene>
    <name evidence="2" type="ORF">IEE83_21390</name>
</gene>
<dbReference type="InterPro" id="IPR036249">
    <property type="entry name" value="Thioredoxin-like_sf"/>
</dbReference>
<feature type="signal peptide" evidence="1">
    <location>
        <begin position="1"/>
        <end position="26"/>
    </location>
</feature>
<organism evidence="2 3">
    <name type="scientific">Dyadobacter subterraneus</name>
    <dbReference type="NCBI Taxonomy" id="2773304"/>
    <lineage>
        <taxon>Bacteria</taxon>
        <taxon>Pseudomonadati</taxon>
        <taxon>Bacteroidota</taxon>
        <taxon>Cytophagia</taxon>
        <taxon>Cytophagales</taxon>
        <taxon>Spirosomataceae</taxon>
        <taxon>Dyadobacter</taxon>
    </lineage>
</organism>
<dbReference type="SUPFAM" id="SSF52833">
    <property type="entry name" value="Thioredoxin-like"/>
    <property type="match status" value="1"/>
</dbReference>
<accession>A0ABR9WGC4</accession>
<dbReference type="PANTHER" id="PTHR36057">
    <property type="match status" value="1"/>
</dbReference>
<dbReference type="EMBL" id="JACYGY010000001">
    <property type="protein sequence ID" value="MBE9464448.1"/>
    <property type="molecule type" value="Genomic_DNA"/>
</dbReference>
<proteinExistence type="predicted"/>
<keyword evidence="3" id="KW-1185">Reference proteome</keyword>
<sequence>MKKLINISFATSLAVAAIILTSFVEGQHNTEVQKEKIDNTGNSGFAVVELFTSQGCSSCPPAEDLVAKVQEENIGKPVYILAFHVDYWNHQGWKDVFSDREFTKRQYQYASWLKTETVYTPQIVVNGKREFIGSQEATLNNALTTSLHATFPSSLSLNANLNSNKIKVQYQSKGADHNTSLQLALVQKVAQTTVKRGENAGRILSHVQIVRQIQSESVSSTGSGYAEILIPAGFDPKGWEVIGFLQNTNNGEIFAAAKQDFKVNI</sequence>
<feature type="chain" id="PRO_5045557382" evidence="1">
    <location>
        <begin position="27"/>
        <end position="265"/>
    </location>
</feature>
<comment type="caution">
    <text evidence="2">The sequence shown here is derived from an EMBL/GenBank/DDBJ whole genome shotgun (WGS) entry which is preliminary data.</text>
</comment>
<evidence type="ECO:0000313" key="3">
    <source>
        <dbReference type="Proteomes" id="UP000634134"/>
    </source>
</evidence>
<dbReference type="Pfam" id="PF06764">
    <property type="entry name" value="DUF1223"/>
    <property type="match status" value="1"/>
</dbReference>
<dbReference type="RefSeq" id="WP_194122512.1">
    <property type="nucleotide sequence ID" value="NZ_JACYGY010000001.1"/>
</dbReference>
<name>A0ABR9WGC4_9BACT</name>
<evidence type="ECO:0000313" key="2">
    <source>
        <dbReference type="EMBL" id="MBE9464448.1"/>
    </source>
</evidence>